<feature type="transmembrane region" description="Helical" evidence="1">
    <location>
        <begin position="68"/>
        <end position="90"/>
    </location>
</feature>
<dbReference type="InterPro" id="IPR021329">
    <property type="entry name" value="DUF2938"/>
</dbReference>
<dbReference type="Pfam" id="PF11158">
    <property type="entry name" value="DUF2938"/>
    <property type="match status" value="1"/>
</dbReference>
<protein>
    <submittedName>
        <fullName evidence="2">DUF2938 domain-containing protein</fullName>
    </submittedName>
</protein>
<reference evidence="2 3" key="1">
    <citation type="submission" date="2020-04" db="EMBL/GenBank/DDBJ databases">
        <title>Molecular characterization of pseudomonads from Agaricus bisporus reveal novel blotch 2 pathogens in Western Europe.</title>
        <authorList>
            <person name="Taparia T."/>
            <person name="Krijger M."/>
            <person name="Haynes E."/>
            <person name="Elpinstone J.G."/>
            <person name="Noble R."/>
            <person name="Van Der Wolf J."/>
        </authorList>
    </citation>
    <scope>NUCLEOTIDE SEQUENCE [LARGE SCALE GENOMIC DNA]</scope>
    <source>
        <strain evidence="2 3">P7765</strain>
    </source>
</reference>
<organism evidence="2 3">
    <name type="scientific">Pseudomonas putida</name>
    <name type="common">Arthrobacter siderocapsulatus</name>
    <dbReference type="NCBI Taxonomy" id="303"/>
    <lineage>
        <taxon>Bacteria</taxon>
        <taxon>Pseudomonadati</taxon>
        <taxon>Pseudomonadota</taxon>
        <taxon>Gammaproteobacteria</taxon>
        <taxon>Pseudomonadales</taxon>
        <taxon>Pseudomonadaceae</taxon>
        <taxon>Pseudomonas</taxon>
    </lineage>
</organism>
<dbReference type="Proteomes" id="UP000542695">
    <property type="component" value="Unassembled WGS sequence"/>
</dbReference>
<sequence length="161" mass="17387">MTLAMLQAALLIGVGATVIMDLWGMLLRRLGIATLNFAMVGRWVGHLLRGRVRHQAIARAEPVANELIWGWLIHYGIGVLFAVVLVGVAGEGWLRAPTVWPALAWGVVTVAAPLCFMQPLMGAGFFAARTPTPWRNCLKSLVTHLVFGIGLYLSAGFISAL</sequence>
<comment type="caution">
    <text evidence="2">The sequence shown here is derived from an EMBL/GenBank/DDBJ whole genome shotgun (WGS) entry which is preliminary data.</text>
</comment>
<name>A0A7Y7ZEJ2_PSEPU</name>
<feature type="transmembrane region" description="Helical" evidence="1">
    <location>
        <begin position="102"/>
        <end position="128"/>
    </location>
</feature>
<gene>
    <name evidence="2" type="ORF">HX798_20200</name>
</gene>
<dbReference type="RefSeq" id="WP_046785300.1">
    <property type="nucleotide sequence ID" value="NZ_JACARV010000065.1"/>
</dbReference>
<keyword evidence="1" id="KW-0812">Transmembrane</keyword>
<evidence type="ECO:0000313" key="2">
    <source>
        <dbReference type="EMBL" id="NWC82590.1"/>
    </source>
</evidence>
<evidence type="ECO:0000256" key="1">
    <source>
        <dbReference type="SAM" id="Phobius"/>
    </source>
</evidence>
<accession>A0A7Y7ZEJ2</accession>
<proteinExistence type="predicted"/>
<dbReference type="AlphaFoldDB" id="A0A7Y7ZEJ2"/>
<evidence type="ECO:0000313" key="3">
    <source>
        <dbReference type="Proteomes" id="UP000542695"/>
    </source>
</evidence>
<feature type="transmembrane region" description="Helical" evidence="1">
    <location>
        <begin position="140"/>
        <end position="160"/>
    </location>
</feature>
<keyword evidence="1" id="KW-0472">Membrane</keyword>
<keyword evidence="1" id="KW-1133">Transmembrane helix</keyword>
<dbReference type="EMBL" id="JACARV010000065">
    <property type="protein sequence ID" value="NWC82590.1"/>
    <property type="molecule type" value="Genomic_DNA"/>
</dbReference>